<evidence type="ECO:0000313" key="4">
    <source>
        <dbReference type="Proteomes" id="UP000694387"/>
    </source>
</evidence>
<feature type="region of interest" description="Disordered" evidence="1">
    <location>
        <begin position="154"/>
        <end position="257"/>
    </location>
</feature>
<feature type="compositionally biased region" description="Basic residues" evidence="1">
    <location>
        <begin position="279"/>
        <end position="296"/>
    </location>
</feature>
<evidence type="ECO:0000256" key="2">
    <source>
        <dbReference type="SAM" id="SignalP"/>
    </source>
</evidence>
<feature type="chain" id="PRO_5040302526" evidence="2">
    <location>
        <begin position="22"/>
        <end position="354"/>
    </location>
</feature>
<evidence type="ECO:0000313" key="3">
    <source>
        <dbReference type="Ensembl" id="ENSEASP00005040242.1"/>
    </source>
</evidence>
<reference evidence="3" key="3">
    <citation type="submission" date="2025-09" db="UniProtKB">
        <authorList>
            <consortium name="Ensembl"/>
        </authorList>
    </citation>
    <scope>IDENTIFICATION</scope>
</reference>
<accession>A0A9L0IJA7</accession>
<dbReference type="Ensembl" id="ENSEAST00005062597.1">
    <property type="protein sequence ID" value="ENSEASP00005040242.1"/>
    <property type="gene ID" value="ENSEASG00005032985.1"/>
</dbReference>
<feature type="region of interest" description="Disordered" evidence="1">
    <location>
        <begin position="273"/>
        <end position="313"/>
    </location>
</feature>
<dbReference type="Proteomes" id="UP000694387">
    <property type="component" value="Chromosome 1"/>
</dbReference>
<reference evidence="3" key="2">
    <citation type="submission" date="2025-08" db="UniProtKB">
        <authorList>
            <consortium name="Ensembl"/>
        </authorList>
    </citation>
    <scope>IDENTIFICATION</scope>
</reference>
<organism evidence="3 4">
    <name type="scientific">Equus asinus</name>
    <name type="common">Donkey</name>
    <name type="synonym">Equus africanus asinus</name>
    <dbReference type="NCBI Taxonomy" id="9793"/>
    <lineage>
        <taxon>Eukaryota</taxon>
        <taxon>Metazoa</taxon>
        <taxon>Chordata</taxon>
        <taxon>Craniata</taxon>
        <taxon>Vertebrata</taxon>
        <taxon>Euteleostomi</taxon>
        <taxon>Mammalia</taxon>
        <taxon>Eutheria</taxon>
        <taxon>Laurasiatheria</taxon>
        <taxon>Perissodactyla</taxon>
        <taxon>Equidae</taxon>
        <taxon>Equus</taxon>
    </lineage>
</organism>
<dbReference type="AlphaFoldDB" id="A0A9L0IJA7"/>
<protein>
    <submittedName>
        <fullName evidence="3">Uncharacterized protein</fullName>
    </submittedName>
</protein>
<reference evidence="3 4" key="1">
    <citation type="journal article" date="2020" name="Nat. Commun.">
        <title>Donkey genomes provide new insights into domestication and selection for coat color.</title>
        <authorList>
            <person name="Wang"/>
            <person name="C."/>
            <person name="Li"/>
            <person name="H."/>
            <person name="Guo"/>
            <person name="Y."/>
            <person name="Huang"/>
            <person name="J."/>
            <person name="Sun"/>
            <person name="Y."/>
            <person name="Min"/>
            <person name="J."/>
            <person name="Wang"/>
            <person name="J."/>
            <person name="Fang"/>
            <person name="X."/>
            <person name="Zhao"/>
            <person name="Z."/>
            <person name="Wang"/>
            <person name="S."/>
            <person name="Zhang"/>
            <person name="Y."/>
            <person name="Liu"/>
            <person name="Q."/>
            <person name="Jiang"/>
            <person name="Q."/>
            <person name="Wang"/>
            <person name="X."/>
            <person name="Guo"/>
            <person name="Y."/>
            <person name="Yang"/>
            <person name="C."/>
            <person name="Wang"/>
            <person name="Y."/>
            <person name="Tian"/>
            <person name="F."/>
            <person name="Zhuang"/>
            <person name="G."/>
            <person name="Fan"/>
            <person name="Y."/>
            <person name="Gao"/>
            <person name="Q."/>
            <person name="Li"/>
            <person name="Y."/>
            <person name="Ju"/>
            <person name="Z."/>
            <person name="Li"/>
            <person name="J."/>
            <person name="Li"/>
            <person name="R."/>
            <person name="Hou"/>
            <person name="M."/>
            <person name="Yang"/>
            <person name="G."/>
            <person name="Liu"/>
            <person name="G."/>
            <person name="Liu"/>
            <person name="W."/>
            <person name="Guo"/>
            <person name="J."/>
            <person name="Pan"/>
            <person name="S."/>
            <person name="Fan"/>
            <person name="G."/>
            <person name="Zhang"/>
            <person name="W."/>
            <person name="Zhang"/>
            <person name="R."/>
            <person name="Yu"/>
            <person name="J."/>
            <person name="Zhang"/>
            <person name="X."/>
            <person name="Yin"/>
            <person name="Q."/>
            <person name="Ji"/>
            <person name="C."/>
            <person name="Jin"/>
            <person name="Y."/>
            <person name="Yue"/>
            <person name="G."/>
            <person name="Liu"/>
            <person name="M."/>
            <person name="Xu"/>
            <person name="J."/>
            <person name="Liu"/>
            <person name="S."/>
            <person name="Jordana"/>
            <person name="J."/>
            <person name="Noce"/>
            <person name="A."/>
            <person name="Amills"/>
            <person name="M."/>
            <person name="Wu"/>
            <person name="D.D."/>
            <person name="Li"/>
            <person name="S."/>
            <person name="Zhou"/>
            <person name="X. and Zhong"/>
            <person name="J."/>
        </authorList>
    </citation>
    <scope>NUCLEOTIDE SEQUENCE [LARGE SCALE GENOMIC DNA]</scope>
</reference>
<feature type="signal peptide" evidence="2">
    <location>
        <begin position="1"/>
        <end position="21"/>
    </location>
</feature>
<sequence>MRHFPMLLLSWLLLWLPPGGALPLTQDHSPAFLGPSGGHSSLDVSRFRELRKRYEHLQARLLLNQTQEDWNADPIPVDHVRILTPKLRLGPDGHLRLHALRADLTEGLPAGSRLRQALLRLSPQAPGSWDLTRQLQRQLRLGGPAAPALSLRLPRRGGPVARGAARGTAPARAALAAPRRQGAPRRACARPGRVPARGGALLPPAEPARVDRRPGLGRLGGGAARAGRAHVRRRLPGPVPVGEQARGGTGAAARPEARRRACAVLRARRLRARGAAAPGRRRPRGAHALRRPRGRRLPLPVSGSASAPRGPCLSKGLAGPGSPFLTSAVHSLLPKRLYLCLYLLLIYWGDLPGD</sequence>
<proteinExistence type="predicted"/>
<keyword evidence="2" id="KW-0732">Signal</keyword>
<keyword evidence="4" id="KW-1185">Reference proteome</keyword>
<gene>
    <name evidence="3" type="primary">GDF15</name>
</gene>
<name>A0A9L0IJA7_EQUAS</name>
<evidence type="ECO:0000256" key="1">
    <source>
        <dbReference type="SAM" id="MobiDB-lite"/>
    </source>
</evidence>
<feature type="compositionally biased region" description="Low complexity" evidence="1">
    <location>
        <begin position="156"/>
        <end position="200"/>
    </location>
</feature>